<proteinExistence type="inferred from homology"/>
<feature type="transmembrane region" description="Helical" evidence="5">
    <location>
        <begin position="141"/>
        <end position="162"/>
    </location>
</feature>
<keyword evidence="4 5" id="KW-0472">Membrane</keyword>
<evidence type="ECO:0000256" key="5">
    <source>
        <dbReference type="RuleBase" id="RU004379"/>
    </source>
</evidence>
<comment type="caution">
    <text evidence="6">The sequence shown here is derived from an EMBL/GenBank/DDBJ whole genome shotgun (WGS) entry which is preliminary data.</text>
</comment>
<accession>A0A1Q3AAQ4</accession>
<feature type="transmembrane region" description="Helical" evidence="5">
    <location>
        <begin position="72"/>
        <end position="95"/>
    </location>
</feature>
<sequence>MNKNTDLEAQQGTIPLSDDSKGAIVFTCDSQVRQRFMARVYSILSSQLLLSLCFIGAVYKFPAFQTFLIDHIFIWVLALIFTFFSCIWVSIAPSPEEYEENERVPWYALTSRGQKLLLFLFTLCESYCLAGTVMFEAQDTVASALLVTTVVVLGISIMAFSGKFQISEGTMGSIYGWLGMGLWMLIGIFITSIFFGGLTSRMNVLTGWLGAVVFSVYLFIDTQLIFRKVHVGEEVKCAMMLYLDIVNLFLSLLRIMSNNNDD</sequence>
<dbReference type="PANTHER" id="PTHR23291:SF50">
    <property type="entry name" value="PROTEIN LIFEGUARD 4"/>
    <property type="match status" value="1"/>
</dbReference>
<gene>
    <name evidence="6" type="ORF">ZYGR_0AI01110</name>
</gene>
<feature type="transmembrane region" description="Helical" evidence="5">
    <location>
        <begin position="40"/>
        <end position="60"/>
    </location>
</feature>
<evidence type="ECO:0008006" key="8">
    <source>
        <dbReference type="Google" id="ProtNLM"/>
    </source>
</evidence>
<evidence type="ECO:0000256" key="4">
    <source>
        <dbReference type="ARBA" id="ARBA00023136"/>
    </source>
</evidence>
<dbReference type="AlphaFoldDB" id="A0A1Q3AAQ4"/>
<feature type="transmembrane region" description="Helical" evidence="5">
    <location>
        <begin position="207"/>
        <end position="226"/>
    </location>
</feature>
<dbReference type="OrthoDB" id="7933078at2759"/>
<feature type="transmembrane region" description="Helical" evidence="5">
    <location>
        <begin position="174"/>
        <end position="195"/>
    </location>
</feature>
<protein>
    <recommendedName>
        <fullName evidence="8">Bax inhibitor 1</fullName>
    </recommendedName>
</protein>
<evidence type="ECO:0000256" key="1">
    <source>
        <dbReference type="ARBA" id="ARBA00004141"/>
    </source>
</evidence>
<dbReference type="InterPro" id="IPR006214">
    <property type="entry name" value="Bax_inhibitor_1-related"/>
</dbReference>
<dbReference type="PANTHER" id="PTHR23291">
    <property type="entry name" value="BAX INHIBITOR-RELATED"/>
    <property type="match status" value="1"/>
</dbReference>
<dbReference type="Pfam" id="PF01027">
    <property type="entry name" value="Bax1-I"/>
    <property type="match status" value="1"/>
</dbReference>
<evidence type="ECO:0000256" key="3">
    <source>
        <dbReference type="ARBA" id="ARBA00022989"/>
    </source>
</evidence>
<feature type="transmembrane region" description="Helical" evidence="5">
    <location>
        <begin position="116"/>
        <end position="135"/>
    </location>
</feature>
<comment type="similarity">
    <text evidence="5">Belongs to the BI1 family.</text>
</comment>
<evidence type="ECO:0000313" key="6">
    <source>
        <dbReference type="EMBL" id="GAV52829.1"/>
    </source>
</evidence>
<dbReference type="Proteomes" id="UP000187013">
    <property type="component" value="Unassembled WGS sequence"/>
</dbReference>
<evidence type="ECO:0000313" key="7">
    <source>
        <dbReference type="Proteomes" id="UP000187013"/>
    </source>
</evidence>
<keyword evidence="3 5" id="KW-1133">Transmembrane helix</keyword>
<keyword evidence="2 5" id="KW-0812">Transmembrane</keyword>
<comment type="subcellular location">
    <subcellularLocation>
        <location evidence="1">Membrane</location>
        <topology evidence="1">Multi-pass membrane protein</topology>
    </subcellularLocation>
</comment>
<name>A0A1Q3AAQ4_ZYGRO</name>
<evidence type="ECO:0000256" key="2">
    <source>
        <dbReference type="ARBA" id="ARBA00022692"/>
    </source>
</evidence>
<organism evidence="6 7">
    <name type="scientific">Zygosaccharomyces rouxii</name>
    <dbReference type="NCBI Taxonomy" id="4956"/>
    <lineage>
        <taxon>Eukaryota</taxon>
        <taxon>Fungi</taxon>
        <taxon>Dikarya</taxon>
        <taxon>Ascomycota</taxon>
        <taxon>Saccharomycotina</taxon>
        <taxon>Saccharomycetes</taxon>
        <taxon>Saccharomycetales</taxon>
        <taxon>Saccharomycetaceae</taxon>
        <taxon>Zygosaccharomyces</taxon>
    </lineage>
</organism>
<reference evidence="6 7" key="1">
    <citation type="submission" date="2016-08" db="EMBL/GenBank/DDBJ databases">
        <title>Draft genome sequence of allopolyploid Zygosaccharomyces rouxii.</title>
        <authorList>
            <person name="Watanabe J."/>
            <person name="Uehara K."/>
            <person name="Mogi Y."/>
            <person name="Tsukioka Y."/>
        </authorList>
    </citation>
    <scope>NUCLEOTIDE SEQUENCE [LARGE SCALE GENOMIC DNA]</scope>
    <source>
        <strain evidence="6 7">NBRC 110957</strain>
    </source>
</reference>
<dbReference type="GO" id="GO:0016020">
    <property type="term" value="C:membrane"/>
    <property type="evidence" value="ECO:0007669"/>
    <property type="project" value="UniProtKB-SubCell"/>
</dbReference>
<dbReference type="EMBL" id="BDGX01000035">
    <property type="protein sequence ID" value="GAV52829.1"/>
    <property type="molecule type" value="Genomic_DNA"/>
</dbReference>